<evidence type="ECO:0000256" key="2">
    <source>
        <dbReference type="ARBA" id="ARBA00022598"/>
    </source>
</evidence>
<dbReference type="Proteomes" id="UP000233551">
    <property type="component" value="Unassembled WGS sequence"/>
</dbReference>
<evidence type="ECO:0000256" key="1">
    <source>
        <dbReference type="ARBA" id="ARBA00006432"/>
    </source>
</evidence>
<evidence type="ECO:0000313" key="5">
    <source>
        <dbReference type="Proteomes" id="UP000233551"/>
    </source>
</evidence>
<dbReference type="EMBL" id="PGOL01039211">
    <property type="protein sequence ID" value="PKI18331.1"/>
    <property type="molecule type" value="Genomic_DNA"/>
</dbReference>
<proteinExistence type="inferred from homology"/>
<dbReference type="Gene3D" id="3.30.300.30">
    <property type="match status" value="1"/>
</dbReference>
<accession>A0A2I0HEV0</accession>
<keyword evidence="2" id="KW-0436">Ligase</keyword>
<comment type="caution">
    <text evidence="4">The sequence shown here is derived from an EMBL/GenBank/DDBJ whole genome shotgun (WGS) entry which is preliminary data.</text>
</comment>
<sequence length="82" mass="9161">GENISSVEVETVLYSHPAVLEAAVVARPDNHWGQTPCAFVKLKEGCQISDYEILDFCRARLPHYMAPRTVVFEDLPRTSTGK</sequence>
<dbReference type="PANTHER" id="PTHR43859:SF5">
    <property type="entry name" value="ISOVALERATE--COA LIGASE AAE2"/>
    <property type="match status" value="1"/>
</dbReference>
<feature type="non-terminal residue" evidence="4">
    <location>
        <position position="1"/>
    </location>
</feature>
<dbReference type="STRING" id="22663.A0A2I0HEV0"/>
<dbReference type="GO" id="GO:0016874">
    <property type="term" value="F:ligase activity"/>
    <property type="evidence" value="ECO:0007669"/>
    <property type="project" value="UniProtKB-KW"/>
</dbReference>
<dbReference type="SUPFAM" id="SSF56801">
    <property type="entry name" value="Acetyl-CoA synthetase-like"/>
    <property type="match status" value="1"/>
</dbReference>
<organism evidence="4 5">
    <name type="scientific">Punica granatum</name>
    <name type="common">Pomegranate</name>
    <dbReference type="NCBI Taxonomy" id="22663"/>
    <lineage>
        <taxon>Eukaryota</taxon>
        <taxon>Viridiplantae</taxon>
        <taxon>Streptophyta</taxon>
        <taxon>Embryophyta</taxon>
        <taxon>Tracheophyta</taxon>
        <taxon>Spermatophyta</taxon>
        <taxon>Magnoliopsida</taxon>
        <taxon>eudicotyledons</taxon>
        <taxon>Gunneridae</taxon>
        <taxon>Pentapetalae</taxon>
        <taxon>rosids</taxon>
        <taxon>malvids</taxon>
        <taxon>Myrtales</taxon>
        <taxon>Lythraceae</taxon>
        <taxon>Punica</taxon>
    </lineage>
</organism>
<gene>
    <name evidence="4" type="ORF">CRG98_049395</name>
</gene>
<feature type="domain" description="AMP-binding enzyme C-terminal" evidence="3">
    <location>
        <begin position="8"/>
        <end position="82"/>
    </location>
</feature>
<evidence type="ECO:0000259" key="3">
    <source>
        <dbReference type="Pfam" id="PF13193"/>
    </source>
</evidence>
<name>A0A2I0HEV0_PUNGR</name>
<reference evidence="4 5" key="1">
    <citation type="submission" date="2017-11" db="EMBL/GenBank/DDBJ databases">
        <title>De-novo sequencing of pomegranate (Punica granatum L.) genome.</title>
        <authorList>
            <person name="Akparov Z."/>
            <person name="Amiraslanov A."/>
            <person name="Hajiyeva S."/>
            <person name="Abbasov M."/>
            <person name="Kaur K."/>
            <person name="Hamwieh A."/>
            <person name="Solovyev V."/>
            <person name="Salamov A."/>
            <person name="Braich B."/>
            <person name="Kosarev P."/>
            <person name="Mahmoud A."/>
            <person name="Hajiyev E."/>
            <person name="Babayeva S."/>
            <person name="Izzatullayeva V."/>
            <person name="Mammadov A."/>
            <person name="Mammadov A."/>
            <person name="Sharifova S."/>
            <person name="Ojaghi J."/>
            <person name="Eynullazada K."/>
            <person name="Bayramov B."/>
            <person name="Abdulazimova A."/>
            <person name="Shahmuradov I."/>
        </authorList>
    </citation>
    <scope>NUCLEOTIDE SEQUENCE [LARGE SCALE GENOMIC DNA]</scope>
    <source>
        <strain evidence="5">cv. AG2017</strain>
        <tissue evidence="4">Leaf</tissue>
    </source>
</reference>
<dbReference type="AlphaFoldDB" id="A0A2I0HEV0"/>
<evidence type="ECO:0000313" key="4">
    <source>
        <dbReference type="EMBL" id="PKI18331.1"/>
    </source>
</evidence>
<keyword evidence="5" id="KW-1185">Reference proteome</keyword>
<dbReference type="InterPro" id="IPR045851">
    <property type="entry name" value="AMP-bd_C_sf"/>
</dbReference>
<dbReference type="Pfam" id="PF13193">
    <property type="entry name" value="AMP-binding_C"/>
    <property type="match status" value="1"/>
</dbReference>
<protein>
    <recommendedName>
        <fullName evidence="3">AMP-binding enzyme C-terminal domain-containing protein</fullName>
    </recommendedName>
</protein>
<dbReference type="PANTHER" id="PTHR43859">
    <property type="entry name" value="ACYL-ACTIVATING ENZYME"/>
    <property type="match status" value="1"/>
</dbReference>
<dbReference type="InterPro" id="IPR025110">
    <property type="entry name" value="AMP-bd_C"/>
</dbReference>
<feature type="non-terminal residue" evidence="4">
    <location>
        <position position="82"/>
    </location>
</feature>
<comment type="similarity">
    <text evidence="1">Belongs to the ATP-dependent AMP-binding enzyme family.</text>
</comment>